<name>A0A1H3K026_9BACI</name>
<dbReference type="EMBL" id="FNPI01000002">
    <property type="protein sequence ID" value="SDY45199.1"/>
    <property type="molecule type" value="Genomic_DNA"/>
</dbReference>
<dbReference type="AlphaFoldDB" id="A0A1H3K026"/>
<reference evidence="2" key="1">
    <citation type="submission" date="2016-10" db="EMBL/GenBank/DDBJ databases">
        <authorList>
            <person name="Varghese N."/>
            <person name="Submissions S."/>
        </authorList>
    </citation>
    <scope>NUCLEOTIDE SEQUENCE [LARGE SCALE GENOMIC DNA]</scope>
    <source>
        <strain evidence="2">SP</strain>
    </source>
</reference>
<dbReference type="STRING" id="1503961.SAMN05421736_1024"/>
<organism evidence="1 2">
    <name type="scientific">Evansella caseinilytica</name>
    <dbReference type="NCBI Taxonomy" id="1503961"/>
    <lineage>
        <taxon>Bacteria</taxon>
        <taxon>Bacillati</taxon>
        <taxon>Bacillota</taxon>
        <taxon>Bacilli</taxon>
        <taxon>Bacillales</taxon>
        <taxon>Bacillaceae</taxon>
        <taxon>Evansella</taxon>
    </lineage>
</organism>
<evidence type="ECO:0000313" key="2">
    <source>
        <dbReference type="Proteomes" id="UP000198935"/>
    </source>
</evidence>
<proteinExistence type="predicted"/>
<evidence type="ECO:0000313" key="1">
    <source>
        <dbReference type="EMBL" id="SDY45199.1"/>
    </source>
</evidence>
<gene>
    <name evidence="1" type="ORF">SAMN05421736_1024</name>
</gene>
<dbReference type="Pfam" id="PF14398">
    <property type="entry name" value="ATPgrasp_YheCD"/>
    <property type="match status" value="1"/>
</dbReference>
<accession>A0A1H3K026</accession>
<dbReference type="SUPFAM" id="SSF56059">
    <property type="entry name" value="Glutathione synthetase ATP-binding domain-like"/>
    <property type="match status" value="1"/>
</dbReference>
<dbReference type="OrthoDB" id="7869153at2"/>
<protein>
    <submittedName>
        <fullName evidence="1">YheC/D like ATP-grasp</fullName>
    </submittedName>
</protein>
<dbReference type="InterPro" id="IPR026838">
    <property type="entry name" value="YheC/D"/>
</dbReference>
<dbReference type="Proteomes" id="UP000198935">
    <property type="component" value="Unassembled WGS sequence"/>
</dbReference>
<sequence length="462" mass="52499">MAHIIEIHENKTKNHEYQLFAPEQLMKQWHRQAGDSITVQFGTAEIECTVSCKQDLGENQCQLSSAAWNALSLPFPVSMKMEYDGAAKLYGGPLIGIFTAGFTGSILRPVGERSFLFAKYIHAAKAAGTFAVLFGSHHIQWEEGCICGYTFTGSGWEKITVPLPNVIYDRLPNRKTEAHPTYSGVKKRLQEEYKIPWFNPGFFDKSLIYQQLANISDVNHFLPQTIIHPEMAEIKDFIHEHEHVYIKPKNGSLGFGIQQIIFEKNENYFYCRFRDQKRNRLRRYGSLTRLLKRQFPAGFQNLIVQQGISLLKYQNKPIDFRVHTNKDEHGKWRLSAVAAKIAGPGSVTTHVKSGGNIKTIHEILEDLRLNKSLLEDLKNASLTLSKAIDETTAGYVGEIGFDLGIDEANRIWMFEANSKPGRTIFSHPKLKREDQLTMKLPMDYASYLYHSARDGDLLTAGL</sequence>
<keyword evidence="2" id="KW-1185">Reference proteome</keyword>